<evidence type="ECO:0000313" key="3">
    <source>
        <dbReference type="Proteomes" id="UP000199630"/>
    </source>
</evidence>
<gene>
    <name evidence="2" type="ORF">SAMN04487991_3304</name>
</gene>
<dbReference type="InterPro" id="IPR012349">
    <property type="entry name" value="Split_barrel_FMN-bd"/>
</dbReference>
<dbReference type="STRING" id="588602.SAMN04487991_3304"/>
<sequence>MREDKPSPIRPTDDDARQMARDLVTGARIAALAVTDPETAAPHVTRIAFGLGGDGAWLTLVSDLSGHTKALRANPMAGLLLGEAPQKGDPLAFPRLSVSVEAHFVPRQSEEHAACRAAWVTHHPKAKLYVDFGDFSFVRFTPRSADLNGGFGKAYRLSPGDLSRDA</sequence>
<dbReference type="RefSeq" id="WP_090061806.1">
    <property type="nucleotide sequence ID" value="NZ_FORH01000007.1"/>
</dbReference>
<feature type="domain" description="CREG-like beta-barrel" evidence="1">
    <location>
        <begin position="11"/>
        <end position="156"/>
    </location>
</feature>
<dbReference type="Proteomes" id="UP000199630">
    <property type="component" value="Unassembled WGS sequence"/>
</dbReference>
<dbReference type="EMBL" id="FORH01000007">
    <property type="protein sequence ID" value="SFJ92870.1"/>
    <property type="molecule type" value="Genomic_DNA"/>
</dbReference>
<reference evidence="3" key="1">
    <citation type="submission" date="2016-10" db="EMBL/GenBank/DDBJ databases">
        <authorList>
            <person name="Varghese N."/>
            <person name="Submissions S."/>
        </authorList>
    </citation>
    <scope>NUCLEOTIDE SEQUENCE [LARGE SCALE GENOMIC DNA]</scope>
    <source>
        <strain evidence="3">DSM 26471</strain>
    </source>
</reference>
<dbReference type="OrthoDB" id="9814594at2"/>
<evidence type="ECO:0000313" key="2">
    <source>
        <dbReference type="EMBL" id="SFJ92870.1"/>
    </source>
</evidence>
<dbReference type="AlphaFoldDB" id="A0A1I3VCK1"/>
<proteinExistence type="predicted"/>
<dbReference type="Pfam" id="PF13883">
    <property type="entry name" value="CREG_beta-barrel"/>
    <property type="match status" value="1"/>
</dbReference>
<evidence type="ECO:0000259" key="1">
    <source>
        <dbReference type="Pfam" id="PF13883"/>
    </source>
</evidence>
<dbReference type="Gene3D" id="2.30.110.10">
    <property type="entry name" value="Electron Transport, Fmn-binding Protein, Chain A"/>
    <property type="match status" value="1"/>
</dbReference>
<dbReference type="InterPro" id="IPR055343">
    <property type="entry name" value="CREG_beta-barrel"/>
</dbReference>
<dbReference type="SUPFAM" id="SSF50475">
    <property type="entry name" value="FMN-binding split barrel"/>
    <property type="match status" value="1"/>
</dbReference>
<keyword evidence="3" id="KW-1185">Reference proteome</keyword>
<organism evidence="2 3">
    <name type="scientific">Celeribacter neptunius</name>
    <dbReference type="NCBI Taxonomy" id="588602"/>
    <lineage>
        <taxon>Bacteria</taxon>
        <taxon>Pseudomonadati</taxon>
        <taxon>Pseudomonadota</taxon>
        <taxon>Alphaproteobacteria</taxon>
        <taxon>Rhodobacterales</taxon>
        <taxon>Roseobacteraceae</taxon>
        <taxon>Celeribacter</taxon>
    </lineage>
</organism>
<protein>
    <recommendedName>
        <fullName evidence="1">CREG-like beta-barrel domain-containing protein</fullName>
    </recommendedName>
</protein>
<accession>A0A1I3VCK1</accession>
<name>A0A1I3VCK1_9RHOB</name>